<keyword evidence="3" id="KW-0238">DNA-binding</keyword>
<dbReference type="Proteomes" id="UP000439752">
    <property type="component" value="Unassembled WGS sequence"/>
</dbReference>
<dbReference type="InterPro" id="IPR036388">
    <property type="entry name" value="WH-like_DNA-bd_sf"/>
</dbReference>
<evidence type="ECO:0000313" key="6">
    <source>
        <dbReference type="EMBL" id="VWX33803.1"/>
    </source>
</evidence>
<evidence type="ECO:0000256" key="2">
    <source>
        <dbReference type="ARBA" id="ARBA00023015"/>
    </source>
</evidence>
<keyword evidence="4" id="KW-0804">Transcription</keyword>
<evidence type="ECO:0000313" key="7">
    <source>
        <dbReference type="Proteomes" id="UP000439752"/>
    </source>
</evidence>
<dbReference type="Gene3D" id="1.10.10.10">
    <property type="entry name" value="Winged helix-like DNA-binding domain superfamily/Winged helix DNA-binding domain"/>
    <property type="match status" value="1"/>
</dbReference>
<dbReference type="InterPro" id="IPR005119">
    <property type="entry name" value="LysR_subst-bd"/>
</dbReference>
<keyword evidence="2" id="KW-0805">Transcription regulation</keyword>
<dbReference type="PANTHER" id="PTHR30126:SF39">
    <property type="entry name" value="HTH-TYPE TRANSCRIPTIONAL REGULATOR CYSL"/>
    <property type="match status" value="1"/>
</dbReference>
<dbReference type="Pfam" id="PF00126">
    <property type="entry name" value="HTH_1"/>
    <property type="match status" value="1"/>
</dbReference>
<keyword evidence="7" id="KW-1185">Reference proteome</keyword>
<proteinExistence type="inferred from homology"/>
<dbReference type="FunFam" id="1.10.10.10:FF:000001">
    <property type="entry name" value="LysR family transcriptional regulator"/>
    <property type="match status" value="1"/>
</dbReference>
<evidence type="ECO:0000259" key="5">
    <source>
        <dbReference type="PROSITE" id="PS50931"/>
    </source>
</evidence>
<dbReference type="Pfam" id="PF03466">
    <property type="entry name" value="LysR_substrate"/>
    <property type="match status" value="1"/>
</dbReference>
<dbReference type="PANTHER" id="PTHR30126">
    <property type="entry name" value="HTH-TYPE TRANSCRIPTIONAL REGULATOR"/>
    <property type="match status" value="1"/>
</dbReference>
<gene>
    <name evidence="6" type="ORF">EXIGUO9Y_130100</name>
</gene>
<evidence type="ECO:0000256" key="4">
    <source>
        <dbReference type="ARBA" id="ARBA00023163"/>
    </source>
</evidence>
<dbReference type="SUPFAM" id="SSF46785">
    <property type="entry name" value="Winged helix' DNA-binding domain"/>
    <property type="match status" value="1"/>
</dbReference>
<name>A0A653I495_9BACL</name>
<dbReference type="PRINTS" id="PR00039">
    <property type="entry name" value="HTHLYSR"/>
</dbReference>
<reference evidence="6 7" key="1">
    <citation type="submission" date="2019-10" db="EMBL/GenBank/DDBJ databases">
        <authorList>
            <person name="Karimi E."/>
        </authorList>
    </citation>
    <scope>NUCLEOTIDE SEQUENCE [LARGE SCALE GENOMIC DNA]</scope>
    <source>
        <strain evidence="6">Exiguobacterium sp. 9Y</strain>
    </source>
</reference>
<accession>A0A653I495</accession>
<sequence>MRLHELRTFISLVETKHFTKTAEQLYISQPTVSLHLKRLETHFGQALIHRHSFNKTIEISEAGQLVYRHAKEILHQVERLDQEMDELEGLVRGHLKIAATHTIYETMLEKMIHRFVNLYPEVVIDAKLMNQEQVEQAVLHYEIDLGLVEGVVEAPQIEVTPFTFDRLRVIGRRELDLREATFIYREEGSAGRAALESWLATNDIVPQRIITVHSNRLVKQLIENGTGISMISERLAGEMLDSANYRLHNEDPVHKRTFQFVTLKGQPTRLSEKWMAMVVEEFKQN</sequence>
<dbReference type="RefSeq" id="WP_159172851.1">
    <property type="nucleotide sequence ID" value="NZ_LR732308.1"/>
</dbReference>
<dbReference type="GO" id="GO:0000976">
    <property type="term" value="F:transcription cis-regulatory region binding"/>
    <property type="evidence" value="ECO:0007669"/>
    <property type="project" value="TreeGrafter"/>
</dbReference>
<evidence type="ECO:0000256" key="1">
    <source>
        <dbReference type="ARBA" id="ARBA00009437"/>
    </source>
</evidence>
<dbReference type="InterPro" id="IPR000847">
    <property type="entry name" value="LysR_HTH_N"/>
</dbReference>
<dbReference type="PROSITE" id="PS50931">
    <property type="entry name" value="HTH_LYSR"/>
    <property type="match status" value="1"/>
</dbReference>
<evidence type="ECO:0000256" key="3">
    <source>
        <dbReference type="ARBA" id="ARBA00023125"/>
    </source>
</evidence>
<feature type="domain" description="HTH lysR-type" evidence="5">
    <location>
        <begin position="1"/>
        <end position="56"/>
    </location>
</feature>
<dbReference type="GO" id="GO:0003700">
    <property type="term" value="F:DNA-binding transcription factor activity"/>
    <property type="evidence" value="ECO:0007669"/>
    <property type="project" value="InterPro"/>
</dbReference>
<dbReference type="AlphaFoldDB" id="A0A653I495"/>
<protein>
    <submittedName>
        <fullName evidence="6">LysR family transcriptional regulator</fullName>
    </submittedName>
</protein>
<dbReference type="SUPFAM" id="SSF53850">
    <property type="entry name" value="Periplasmic binding protein-like II"/>
    <property type="match status" value="1"/>
</dbReference>
<comment type="similarity">
    <text evidence="1">Belongs to the LysR transcriptional regulatory family.</text>
</comment>
<dbReference type="EMBL" id="CABWKQ010000005">
    <property type="protein sequence ID" value="VWX33803.1"/>
    <property type="molecule type" value="Genomic_DNA"/>
</dbReference>
<organism evidence="6 7">
    <name type="scientific">Exiguobacterium oxidotolerans</name>
    <dbReference type="NCBI Taxonomy" id="223958"/>
    <lineage>
        <taxon>Bacteria</taxon>
        <taxon>Bacillati</taxon>
        <taxon>Bacillota</taxon>
        <taxon>Bacilli</taxon>
        <taxon>Bacillales</taxon>
        <taxon>Bacillales Family XII. Incertae Sedis</taxon>
        <taxon>Exiguobacterium</taxon>
    </lineage>
</organism>
<dbReference type="InterPro" id="IPR036390">
    <property type="entry name" value="WH_DNA-bd_sf"/>
</dbReference>
<dbReference type="Gene3D" id="3.40.190.10">
    <property type="entry name" value="Periplasmic binding protein-like II"/>
    <property type="match status" value="2"/>
</dbReference>